<organism evidence="1 2">
    <name type="scientific">Dentiscutata heterogama</name>
    <dbReference type="NCBI Taxonomy" id="1316150"/>
    <lineage>
        <taxon>Eukaryota</taxon>
        <taxon>Fungi</taxon>
        <taxon>Fungi incertae sedis</taxon>
        <taxon>Mucoromycota</taxon>
        <taxon>Glomeromycotina</taxon>
        <taxon>Glomeromycetes</taxon>
        <taxon>Diversisporales</taxon>
        <taxon>Gigasporaceae</taxon>
        <taxon>Dentiscutata</taxon>
    </lineage>
</organism>
<name>A0ACA9PBX8_9GLOM</name>
<sequence>MTWKSSNEVWWCFKNLDAIMEEEKRTYLQMVTKKVFGRQPTNNQYAIIQAVLYNLFNSEIIKL</sequence>
<dbReference type="EMBL" id="CAJVPU010026835">
    <property type="protein sequence ID" value="CAG8701468.1"/>
    <property type="molecule type" value="Genomic_DNA"/>
</dbReference>
<comment type="caution">
    <text evidence="1">The sequence shown here is derived from an EMBL/GenBank/DDBJ whole genome shotgun (WGS) entry which is preliminary data.</text>
</comment>
<dbReference type="Proteomes" id="UP000789702">
    <property type="component" value="Unassembled WGS sequence"/>
</dbReference>
<feature type="non-terminal residue" evidence="1">
    <location>
        <position position="63"/>
    </location>
</feature>
<protein>
    <submittedName>
        <fullName evidence="1">10689_t:CDS:1</fullName>
    </submittedName>
</protein>
<keyword evidence="2" id="KW-1185">Reference proteome</keyword>
<evidence type="ECO:0000313" key="1">
    <source>
        <dbReference type="EMBL" id="CAG8701468.1"/>
    </source>
</evidence>
<proteinExistence type="predicted"/>
<evidence type="ECO:0000313" key="2">
    <source>
        <dbReference type="Proteomes" id="UP000789702"/>
    </source>
</evidence>
<feature type="non-terminal residue" evidence="1">
    <location>
        <position position="1"/>
    </location>
</feature>
<reference evidence="1" key="1">
    <citation type="submission" date="2021-06" db="EMBL/GenBank/DDBJ databases">
        <authorList>
            <person name="Kallberg Y."/>
            <person name="Tangrot J."/>
            <person name="Rosling A."/>
        </authorList>
    </citation>
    <scope>NUCLEOTIDE SEQUENCE</scope>
    <source>
        <strain evidence="1">IL203A</strain>
    </source>
</reference>
<accession>A0ACA9PBX8</accession>
<gene>
    <name evidence="1" type="ORF">DHETER_LOCUS11777</name>
</gene>